<name>A0AAW8Z1P8_9GAMM</name>
<gene>
    <name evidence="1" type="ORF">MSG88_12540</name>
</gene>
<dbReference type="InterPro" id="IPR025409">
    <property type="entry name" value="DUF4303"/>
</dbReference>
<evidence type="ECO:0000313" key="1">
    <source>
        <dbReference type="EMBL" id="MDV4316561.1"/>
    </source>
</evidence>
<proteinExistence type="predicted"/>
<accession>A0AAW8Z1P8</accession>
<evidence type="ECO:0000313" key="2">
    <source>
        <dbReference type="Proteomes" id="UP001284654"/>
    </source>
</evidence>
<protein>
    <submittedName>
        <fullName evidence="1">DUF4303 domain-containing protein</fullName>
    </submittedName>
</protein>
<dbReference type="AlphaFoldDB" id="A0AAW8Z1P8"/>
<reference evidence="1" key="1">
    <citation type="submission" date="2023-10" db="EMBL/GenBank/DDBJ databases">
        <authorList>
            <person name="Sykes E.M.E."/>
            <person name="Khan I.U.H."/>
            <person name="Kumar A."/>
        </authorList>
    </citation>
    <scope>NUCLEOTIDE SEQUENCE</scope>
    <source>
        <strain evidence="1">IK5</strain>
    </source>
</reference>
<comment type="caution">
    <text evidence="1">The sequence shown here is derived from an EMBL/GenBank/DDBJ whole genome shotgun (WGS) entry which is preliminary data.</text>
</comment>
<dbReference type="Pfam" id="PF14136">
    <property type="entry name" value="DUF4303"/>
    <property type="match status" value="1"/>
</dbReference>
<dbReference type="EMBL" id="JAWJYY010000001">
    <property type="protein sequence ID" value="MDV4316561.1"/>
    <property type="molecule type" value="Genomic_DNA"/>
</dbReference>
<sequence length="274" mass="31997">MLEHLQSFQAALIHEFFQLYEQYEQDQIYACALVLNEYLGFEYLAISTRRSLFSEQEDPAQYLSDHDKWSVQKWRYRSQPHQQHLNQFKRLFTDYFQQCHIFGHPLAQQYDSTQQNHLQVLLNVFQQARQALSNAYGLDLSSMVFFMQVAKQPQMAADSARQLNAPGPLLEEFLAHQQRPALLDASSHPPAIKLQQIDKDLLIDLAQLLEIEPYDYLEIAHAAYLLTLEPGFIDSNLYIQRLIHSIAAMDSNEQGLFALPKDEIQQRIQQFYAM</sequence>
<organism evidence="1 2">
    <name type="scientific">Acinetobacter indicus</name>
    <dbReference type="NCBI Taxonomy" id="756892"/>
    <lineage>
        <taxon>Bacteria</taxon>
        <taxon>Pseudomonadati</taxon>
        <taxon>Pseudomonadota</taxon>
        <taxon>Gammaproteobacteria</taxon>
        <taxon>Moraxellales</taxon>
        <taxon>Moraxellaceae</taxon>
        <taxon>Acinetobacter</taxon>
    </lineage>
</organism>
<dbReference type="RefSeq" id="WP_075167470.1">
    <property type="nucleotide sequence ID" value="NZ_JAAZSH010000016.1"/>
</dbReference>
<dbReference type="Proteomes" id="UP001284654">
    <property type="component" value="Unassembled WGS sequence"/>
</dbReference>